<keyword evidence="12" id="KW-1185">Reference proteome</keyword>
<feature type="binding site" evidence="8">
    <location>
        <begin position="213"/>
        <end position="216"/>
    </location>
    <ligand>
        <name>GTP</name>
        <dbReference type="ChEBI" id="CHEBI:37565"/>
    </ligand>
</feature>
<evidence type="ECO:0000256" key="4">
    <source>
        <dbReference type="ARBA" id="ARBA00022741"/>
    </source>
</evidence>
<dbReference type="InterPro" id="IPR006074">
    <property type="entry name" value="GTP1-OBG_CS"/>
</dbReference>
<dbReference type="Pfam" id="PF01926">
    <property type="entry name" value="MMR_HSR1"/>
    <property type="match status" value="1"/>
</dbReference>
<evidence type="ECO:0000256" key="3">
    <source>
        <dbReference type="ARBA" id="ARBA00022723"/>
    </source>
</evidence>
<dbReference type="PROSITE" id="PS51883">
    <property type="entry name" value="OBG"/>
    <property type="match status" value="1"/>
</dbReference>
<dbReference type="Pfam" id="PF01018">
    <property type="entry name" value="GTP1_OBG"/>
    <property type="match status" value="1"/>
</dbReference>
<evidence type="ECO:0000313" key="11">
    <source>
        <dbReference type="EMBL" id="CUX95779.1"/>
    </source>
</evidence>
<evidence type="ECO:0000256" key="6">
    <source>
        <dbReference type="ARBA" id="ARBA00022842"/>
    </source>
</evidence>
<dbReference type="AlphaFoldDB" id="A0A143WSB3"/>
<evidence type="ECO:0000256" key="2">
    <source>
        <dbReference type="ARBA" id="ARBA00022490"/>
    </source>
</evidence>
<dbReference type="PIRSF" id="PIRSF002401">
    <property type="entry name" value="GTP_bd_Obg/CgtA"/>
    <property type="match status" value="1"/>
</dbReference>
<dbReference type="NCBIfam" id="NF008955">
    <property type="entry name" value="PRK12297.1"/>
    <property type="match status" value="1"/>
</dbReference>
<reference evidence="12" key="1">
    <citation type="submission" date="2016-01" db="EMBL/GenBank/DDBJ databases">
        <authorList>
            <person name="Husnik F."/>
        </authorList>
    </citation>
    <scope>NUCLEOTIDE SEQUENCE [LARGE SCALE GENOMIC DNA]</scope>
</reference>
<dbReference type="InterPro" id="IPR006073">
    <property type="entry name" value="GTP-bd"/>
</dbReference>
<evidence type="ECO:0000256" key="8">
    <source>
        <dbReference type="HAMAP-Rule" id="MF_01454"/>
    </source>
</evidence>
<evidence type="ECO:0000259" key="9">
    <source>
        <dbReference type="PROSITE" id="PS51710"/>
    </source>
</evidence>
<evidence type="ECO:0000256" key="5">
    <source>
        <dbReference type="ARBA" id="ARBA00022801"/>
    </source>
</evidence>
<comment type="function">
    <text evidence="8">An essential GTPase which binds GTP, GDP and possibly (p)ppGpp with moderate affinity, with high nucleotide exchange rates and a fairly low GTP hydrolysis rate. Plays a role in control of the cell cycle, stress response, ribosome biogenesis and in those bacteria that undergo differentiation, in morphogenesis control.</text>
</comment>
<feature type="domain" description="OBG-type G" evidence="9">
    <location>
        <begin position="160"/>
        <end position="333"/>
    </location>
</feature>
<evidence type="ECO:0000259" key="10">
    <source>
        <dbReference type="PROSITE" id="PS51883"/>
    </source>
</evidence>
<dbReference type="Gene3D" id="3.40.50.300">
    <property type="entry name" value="P-loop containing nucleotide triphosphate hydrolases"/>
    <property type="match status" value="1"/>
</dbReference>
<dbReference type="PANTHER" id="PTHR11702">
    <property type="entry name" value="DEVELOPMENTALLY REGULATED GTP-BINDING PROTEIN-RELATED"/>
    <property type="match status" value="1"/>
</dbReference>
<dbReference type="GO" id="GO:0042254">
    <property type="term" value="P:ribosome biogenesis"/>
    <property type="evidence" value="ECO:0007669"/>
    <property type="project" value="UniProtKB-UniRule"/>
</dbReference>
<dbReference type="InterPro" id="IPR006169">
    <property type="entry name" value="GTP1_OBG_dom"/>
</dbReference>
<dbReference type="EMBL" id="LN999831">
    <property type="protein sequence ID" value="CUX95779.1"/>
    <property type="molecule type" value="Genomic_DNA"/>
</dbReference>
<dbReference type="PROSITE" id="PS00905">
    <property type="entry name" value="GTP1_OBG"/>
    <property type="match status" value="1"/>
</dbReference>
<evidence type="ECO:0000256" key="1">
    <source>
        <dbReference type="ARBA" id="ARBA00007699"/>
    </source>
</evidence>
<evidence type="ECO:0000256" key="7">
    <source>
        <dbReference type="ARBA" id="ARBA00023134"/>
    </source>
</evidence>
<dbReference type="GO" id="GO:0043022">
    <property type="term" value="F:ribosome binding"/>
    <property type="evidence" value="ECO:0007669"/>
    <property type="project" value="UniProtKB-ARBA"/>
</dbReference>
<feature type="binding site" evidence="8">
    <location>
        <begin position="191"/>
        <end position="195"/>
    </location>
    <ligand>
        <name>GTP</name>
        <dbReference type="ChEBI" id="CHEBI:37565"/>
    </ligand>
</feature>
<dbReference type="PATRIC" id="fig|1778264.3.peg.121"/>
<feature type="domain" description="Obg" evidence="10">
    <location>
        <begin position="1"/>
        <end position="159"/>
    </location>
</feature>
<dbReference type="InterPro" id="IPR045086">
    <property type="entry name" value="OBG_GTPase"/>
</dbReference>
<keyword evidence="4 8" id="KW-0547">Nucleotide-binding</keyword>
<dbReference type="SUPFAM" id="SSF52540">
    <property type="entry name" value="P-loop containing nucleoside triphosphate hydrolases"/>
    <property type="match status" value="1"/>
</dbReference>
<sequence length="339" mass="37477">MKFIDEVKILVTAGNGGNGCISFHKEKYILHGGPDGGDGGDGGDIWILADENINTLIDYRFKKKFYAENGGNGQRYNCTGKKGKNCIILVPVGTRIVDLKTNEVIDDMIKHHQKIMVAKGGFHGLGNVRFKSSLNQTPRKKTEGSKGEIRELQLELMLLADVGLLGLPNAGKSTFISAVSAAKPKIADYPFTTLTPNLGVVNINNKKSFIVADIPGLIKGAANGAGLGIRFLKHLNRCKILLHFIDISPLDQSDPVENAKIIFTELKIYSKKLASKPHWLIFNKIDLLNTKDLIKMNKNILQTFNWKEKVFFISATNNIGIEILCKELKNFLETNSKIN</sequence>
<dbReference type="GO" id="GO:0005525">
    <property type="term" value="F:GTP binding"/>
    <property type="evidence" value="ECO:0007669"/>
    <property type="project" value="UniProtKB-UniRule"/>
</dbReference>
<feature type="binding site" evidence="8">
    <location>
        <position position="193"/>
    </location>
    <ligand>
        <name>Mg(2+)</name>
        <dbReference type="ChEBI" id="CHEBI:18420"/>
    </ligand>
</feature>
<feature type="binding site" evidence="8">
    <location>
        <begin position="166"/>
        <end position="173"/>
    </location>
    <ligand>
        <name>GTP</name>
        <dbReference type="ChEBI" id="CHEBI:37565"/>
    </ligand>
</feature>
<dbReference type="KEGG" id="cmik:PMARG_ME00131"/>
<dbReference type="Gene3D" id="2.70.210.12">
    <property type="entry name" value="GTP1/OBG domain"/>
    <property type="match status" value="1"/>
</dbReference>
<dbReference type="STRING" id="1778264.PMARG_ME00131"/>
<gene>
    <name evidence="11" type="primary">obgE</name>
    <name evidence="8" type="synonym">obg</name>
    <name evidence="11" type="ORF">PMARG_ME00131</name>
</gene>
<proteinExistence type="inferred from homology"/>
<accession>A0A143WSB3</accession>
<dbReference type="Proteomes" id="UP000095697">
    <property type="component" value="Chromosome I"/>
</dbReference>
<organism evidence="11 12">
    <name type="scientific">Candidatus Mikella endobia</name>
    <dbReference type="NCBI Taxonomy" id="1778264"/>
    <lineage>
        <taxon>Bacteria</taxon>
        <taxon>Pseudomonadati</taxon>
        <taxon>Pseudomonadota</taxon>
        <taxon>Gammaproteobacteria</taxon>
        <taxon>Enterobacterales</taxon>
        <taxon>Enterobacteriaceae</taxon>
        <taxon>Candidatus Mikella</taxon>
    </lineage>
</organism>
<protein>
    <recommendedName>
        <fullName evidence="8">GTPase Obg</fullName>
        <ecNumber evidence="8">3.6.5.-</ecNumber>
    </recommendedName>
    <alternativeName>
        <fullName evidence="8">GTP-binding protein Obg</fullName>
    </alternativeName>
</protein>
<dbReference type="InterPro" id="IPR027417">
    <property type="entry name" value="P-loop_NTPase"/>
</dbReference>
<dbReference type="PRINTS" id="PR00326">
    <property type="entry name" value="GTP1OBG"/>
</dbReference>
<feature type="binding site" evidence="8">
    <location>
        <position position="173"/>
    </location>
    <ligand>
        <name>Mg(2+)</name>
        <dbReference type="ChEBI" id="CHEBI:18420"/>
    </ligand>
</feature>
<name>A0A143WSB3_9ENTR</name>
<dbReference type="FunFam" id="2.70.210.12:FF:000001">
    <property type="entry name" value="GTPase Obg"/>
    <property type="match status" value="1"/>
</dbReference>
<comment type="subunit">
    <text evidence="8">Monomer.</text>
</comment>
<evidence type="ECO:0000313" key="12">
    <source>
        <dbReference type="Proteomes" id="UP000095697"/>
    </source>
</evidence>
<dbReference type="InterPro" id="IPR031167">
    <property type="entry name" value="G_OBG"/>
</dbReference>
<keyword evidence="5 8" id="KW-0378">Hydrolase</keyword>
<dbReference type="NCBIfam" id="NF008956">
    <property type="entry name" value="PRK12299.1"/>
    <property type="match status" value="1"/>
</dbReference>
<dbReference type="OrthoDB" id="9807318at2"/>
<feature type="binding site" evidence="8">
    <location>
        <begin position="283"/>
        <end position="286"/>
    </location>
    <ligand>
        <name>GTP</name>
        <dbReference type="ChEBI" id="CHEBI:37565"/>
    </ligand>
</feature>
<feature type="binding site" evidence="8">
    <location>
        <begin position="314"/>
        <end position="316"/>
    </location>
    <ligand>
        <name>GTP</name>
        <dbReference type="ChEBI" id="CHEBI:37565"/>
    </ligand>
</feature>
<dbReference type="HAMAP" id="MF_01454">
    <property type="entry name" value="GTPase_Obg"/>
    <property type="match status" value="1"/>
</dbReference>
<keyword evidence="7 8" id="KW-0342">GTP-binding</keyword>
<dbReference type="InterPro" id="IPR036726">
    <property type="entry name" value="GTP1_OBG_dom_sf"/>
</dbReference>
<dbReference type="GO" id="GO:0005737">
    <property type="term" value="C:cytoplasm"/>
    <property type="evidence" value="ECO:0007669"/>
    <property type="project" value="UniProtKB-SubCell"/>
</dbReference>
<dbReference type="NCBIfam" id="TIGR02729">
    <property type="entry name" value="Obg_CgtA"/>
    <property type="match status" value="1"/>
</dbReference>
<dbReference type="InterPro" id="IPR014100">
    <property type="entry name" value="GTP-bd_Obg/CgtA"/>
</dbReference>
<dbReference type="CDD" id="cd01898">
    <property type="entry name" value="Obg"/>
    <property type="match status" value="1"/>
</dbReference>
<dbReference type="SUPFAM" id="SSF82051">
    <property type="entry name" value="Obg GTP-binding protein N-terminal domain"/>
    <property type="match status" value="1"/>
</dbReference>
<keyword evidence="3 8" id="KW-0479">Metal-binding</keyword>
<dbReference type="PROSITE" id="PS51710">
    <property type="entry name" value="G_OBG"/>
    <property type="match status" value="1"/>
</dbReference>
<comment type="similarity">
    <text evidence="1 8">Belongs to the TRAFAC class OBG-HflX-like GTPase superfamily. OBG GTPase family.</text>
</comment>
<dbReference type="PANTHER" id="PTHR11702:SF31">
    <property type="entry name" value="MITOCHONDRIAL RIBOSOME-ASSOCIATED GTPASE 2"/>
    <property type="match status" value="1"/>
</dbReference>
<comment type="subcellular location">
    <subcellularLocation>
        <location evidence="8">Cytoplasm</location>
    </subcellularLocation>
</comment>
<dbReference type="GO" id="GO:0003924">
    <property type="term" value="F:GTPase activity"/>
    <property type="evidence" value="ECO:0007669"/>
    <property type="project" value="UniProtKB-UniRule"/>
</dbReference>
<dbReference type="GO" id="GO:0000287">
    <property type="term" value="F:magnesium ion binding"/>
    <property type="evidence" value="ECO:0007669"/>
    <property type="project" value="InterPro"/>
</dbReference>
<keyword evidence="2 8" id="KW-0963">Cytoplasm</keyword>
<keyword evidence="6 8" id="KW-0460">Magnesium</keyword>
<comment type="cofactor">
    <cofactor evidence="8">
        <name>Mg(2+)</name>
        <dbReference type="ChEBI" id="CHEBI:18420"/>
    </cofactor>
</comment>
<dbReference type="EC" id="3.6.5.-" evidence="8"/>